<evidence type="ECO:0000313" key="2">
    <source>
        <dbReference type="EMBL" id="EQB17813.1"/>
    </source>
</evidence>
<sequence>MKKLALLATLTLLSACNSNRSAAEDAVRESLKDPDSAKFGDFSFNEKTQKGCLTVNAKNEMGGYTGDQQAHVMKTEEGWVTVAIADIPASLCRKAQDTVTE</sequence>
<accession>T0I0K3</accession>
<dbReference type="EMBL" id="ATHL01000050">
    <property type="protein sequence ID" value="EQB17813.1"/>
    <property type="molecule type" value="Genomic_DNA"/>
</dbReference>
<proteinExistence type="predicted"/>
<feature type="chain" id="PRO_5004564312" description="Lipoprotein" evidence="1">
    <location>
        <begin position="23"/>
        <end position="101"/>
    </location>
</feature>
<dbReference type="OrthoDB" id="7567941at2"/>
<feature type="signal peptide" evidence="1">
    <location>
        <begin position="1"/>
        <end position="22"/>
    </location>
</feature>
<protein>
    <recommendedName>
        <fullName evidence="4">Lipoprotein</fullName>
    </recommendedName>
</protein>
<reference evidence="2 3" key="1">
    <citation type="journal article" date="2013" name="Genome Announc.">
        <title>Genome Sequence of Novosphingobium lindaniclasticum LE124T, Isolated from a Hexachlorocyclohexane Dumpsite.</title>
        <authorList>
            <person name="Saxena A."/>
            <person name="Nayyar N."/>
            <person name="Sangwan N."/>
            <person name="Kumari R."/>
            <person name="Khurana J.P."/>
            <person name="Lal R."/>
        </authorList>
    </citation>
    <scope>NUCLEOTIDE SEQUENCE [LARGE SCALE GENOMIC DNA]</scope>
    <source>
        <strain evidence="2 3">LE124</strain>
    </source>
</reference>
<comment type="caution">
    <text evidence="2">The sequence shown here is derived from an EMBL/GenBank/DDBJ whole genome shotgun (WGS) entry which is preliminary data.</text>
</comment>
<dbReference type="RefSeq" id="WP_021233239.1">
    <property type="nucleotide sequence ID" value="NZ_ATHL01000050.1"/>
</dbReference>
<name>T0I0K3_9SPHN</name>
<evidence type="ECO:0008006" key="4">
    <source>
        <dbReference type="Google" id="ProtNLM"/>
    </source>
</evidence>
<dbReference type="AlphaFoldDB" id="T0I0K3"/>
<dbReference type="eggNOG" id="ENOG5033C7A">
    <property type="taxonomic scope" value="Bacteria"/>
</dbReference>
<evidence type="ECO:0000313" key="3">
    <source>
        <dbReference type="Proteomes" id="UP000015527"/>
    </source>
</evidence>
<dbReference type="PROSITE" id="PS51257">
    <property type="entry name" value="PROKAR_LIPOPROTEIN"/>
    <property type="match status" value="1"/>
</dbReference>
<organism evidence="2 3">
    <name type="scientific">Novosphingobium lindaniclasticum LE124</name>
    <dbReference type="NCBI Taxonomy" id="1096930"/>
    <lineage>
        <taxon>Bacteria</taxon>
        <taxon>Pseudomonadati</taxon>
        <taxon>Pseudomonadota</taxon>
        <taxon>Alphaproteobacteria</taxon>
        <taxon>Sphingomonadales</taxon>
        <taxon>Sphingomonadaceae</taxon>
        <taxon>Novosphingobium</taxon>
    </lineage>
</organism>
<gene>
    <name evidence="2" type="ORF">L284_06435</name>
</gene>
<keyword evidence="1" id="KW-0732">Signal</keyword>
<dbReference type="Proteomes" id="UP000015527">
    <property type="component" value="Unassembled WGS sequence"/>
</dbReference>
<evidence type="ECO:0000256" key="1">
    <source>
        <dbReference type="SAM" id="SignalP"/>
    </source>
</evidence>
<keyword evidence="3" id="KW-1185">Reference proteome</keyword>